<evidence type="ECO:0000313" key="7">
    <source>
        <dbReference type="Proteomes" id="UP000054304"/>
    </source>
</evidence>
<dbReference type="InterPro" id="IPR001494">
    <property type="entry name" value="Importin-beta_N"/>
</dbReference>
<dbReference type="Proteomes" id="UP000054304">
    <property type="component" value="Unassembled WGS sequence"/>
</dbReference>
<evidence type="ECO:0000256" key="1">
    <source>
        <dbReference type="ARBA" id="ARBA00004123"/>
    </source>
</evidence>
<keyword evidence="7" id="KW-1185">Reference proteome</keyword>
<dbReference type="GO" id="GO:0031267">
    <property type="term" value="F:small GTPase binding"/>
    <property type="evidence" value="ECO:0007669"/>
    <property type="project" value="InterPro"/>
</dbReference>
<dbReference type="PANTHER" id="PTHR10997">
    <property type="entry name" value="IMPORTIN-7, 8, 11"/>
    <property type="match status" value="1"/>
</dbReference>
<protein>
    <submittedName>
        <fullName evidence="6">LALA0S10e01992g1_1</fullName>
    </submittedName>
</protein>
<dbReference type="STRING" id="1245769.A0A0C7MVW6"/>
<evidence type="ECO:0000259" key="5">
    <source>
        <dbReference type="PROSITE" id="PS50166"/>
    </source>
</evidence>
<proteinExistence type="inferred from homology"/>
<feature type="domain" description="Importin N-terminal" evidence="5">
    <location>
        <begin position="34"/>
        <end position="106"/>
    </location>
</feature>
<evidence type="ECO:0000256" key="3">
    <source>
        <dbReference type="ARBA" id="ARBA00022448"/>
    </source>
</evidence>
<dbReference type="OrthoDB" id="361693at2759"/>
<dbReference type="PROSITE" id="PS50166">
    <property type="entry name" value="IMPORTIN_B_NT"/>
    <property type="match status" value="1"/>
</dbReference>
<dbReference type="GO" id="GO:0006606">
    <property type="term" value="P:protein import into nucleus"/>
    <property type="evidence" value="ECO:0007669"/>
    <property type="project" value="EnsemblFungi"/>
</dbReference>
<dbReference type="SUPFAM" id="SSF48371">
    <property type="entry name" value="ARM repeat"/>
    <property type="match status" value="1"/>
</dbReference>
<comment type="subcellular location">
    <subcellularLocation>
        <location evidence="1">Nucleus</location>
    </subcellularLocation>
</comment>
<dbReference type="GO" id="GO:0061608">
    <property type="term" value="F:nuclear import signal receptor activity"/>
    <property type="evidence" value="ECO:0007669"/>
    <property type="project" value="EnsemblFungi"/>
</dbReference>
<dbReference type="InterPro" id="IPR016024">
    <property type="entry name" value="ARM-type_fold"/>
</dbReference>
<dbReference type="GO" id="GO:0005829">
    <property type="term" value="C:cytosol"/>
    <property type="evidence" value="ECO:0007669"/>
    <property type="project" value="TreeGrafter"/>
</dbReference>
<evidence type="ECO:0000256" key="2">
    <source>
        <dbReference type="ARBA" id="ARBA00007991"/>
    </source>
</evidence>
<reference evidence="6 7" key="1">
    <citation type="submission" date="2014-12" db="EMBL/GenBank/DDBJ databases">
        <authorList>
            <person name="Neuveglise Cecile"/>
        </authorList>
    </citation>
    <scope>NUCLEOTIDE SEQUENCE [LARGE SCALE GENOMIC DNA]</scope>
    <source>
        <strain evidence="6 7">CBS 12615</strain>
    </source>
</reference>
<name>A0A0C7MVW6_9SACH</name>
<dbReference type="HOGENOM" id="CLU_003886_0_0_1"/>
<dbReference type="Gene3D" id="1.25.10.10">
    <property type="entry name" value="Leucine-rich Repeat Variant"/>
    <property type="match status" value="1"/>
</dbReference>
<dbReference type="SMART" id="SM00913">
    <property type="entry name" value="IBN_N"/>
    <property type="match status" value="1"/>
</dbReference>
<dbReference type="PANTHER" id="PTHR10997:SF7">
    <property type="entry name" value="IMPORTIN-11"/>
    <property type="match status" value="1"/>
</dbReference>
<sequence>MQTGPRSLDELSLVQVLEQASDARHAGSQVQRAAEVQLKTWETQKGFHYLLQSIYLDLSCPLNIRWLAIIQFKNGVEKYWRSTRVNAIAKDEKESIRSRVFDLIDENNNQLCIQNAQATARIARLDFPVDWPNLFEQLERILGNDAIWQDNIKVYNLLLITNQVVKIMATARIGRCRPAMQSKAPLIFPLVVRTYLKAFNEWAKSGSIDEDSLAQIQVSYLALKVLRRLIAEGYESPHRNEPVREFLQISIAHFELLLSHYDNYKKFDLFEKYVRCYGKLYYNIMCASPSNFILLPCSLQILMTFTKLLIDRAPDVYNENADLNGDFWEQIAIRGFLLLKKLINFIHKKGAVTIKAKNDKAEVDAAIKRISTDFLNEQLVQRWVDLLMGWYIKLRLSELESWSLDPEEWMNEQLATSYEHQIRPCAENFFQDLIDTFSEVLVPYLLNKIQTDVSSLGFGMEDLLSKDSIFASFQLSAASISDSVDFDRLLVDVFIPEAANPKASQESSKILKRRVALVINEWCTVKCSEESKQLCYKLLLQLINQENDRVIQLTAVQTLRTMVDDWNFDKRSFQPYLEDTVSVLLKRLLPSVSLTETRLYVLNTLSDVIIQTKPLISTTQLVEILHVVPALWEISIKEPSESILTNALLRLLRHCVDSLSQNSPATWETALPITQAACNPSSPHYSLLYEDGFELWQSLLQNCPSDVEAESVFSSLIPLLHGAIQNQTEILPTLLEIVRSYSLLFRTGHFRQFESLSFAISHLSKYLLKLRDDSFDLLLSILDILVLATNQEDMNSLLDYLLGTRVFDAIFDALFKEEPISSFQAGQLLQIIARVAFINPQSILQILEAFYYQLPNSSENSYLPLDQRKAINREMSFEDVVSKFMTIWILCFKDFYDPKVRKIHTLGISSMLRSSALPVLAEFPSMASIWVEFLEEINETAGGDCEKFHLKDNIPVTDDNESEYPPTCEQLRFVRLTRERDPAHNVSLKENITQIVQFLETKLGPQFPELLASVDGATLENLNVFLSLPSQK</sequence>
<dbReference type="Pfam" id="PF25758">
    <property type="entry name" value="TPR_IPO11"/>
    <property type="match status" value="1"/>
</dbReference>
<keyword evidence="4" id="KW-0539">Nucleus</keyword>
<dbReference type="Pfam" id="PF03810">
    <property type="entry name" value="IBN_N"/>
    <property type="match status" value="1"/>
</dbReference>
<dbReference type="GO" id="GO:0005635">
    <property type="term" value="C:nuclear envelope"/>
    <property type="evidence" value="ECO:0007669"/>
    <property type="project" value="TreeGrafter"/>
</dbReference>
<accession>A0A0C7MVW6</accession>
<dbReference type="GO" id="GO:0008139">
    <property type="term" value="F:nuclear localization sequence binding"/>
    <property type="evidence" value="ECO:0007669"/>
    <property type="project" value="EnsemblFungi"/>
</dbReference>
<dbReference type="AlphaFoldDB" id="A0A0C7MVW6"/>
<comment type="similarity">
    <text evidence="2">Belongs to the importin beta family.</text>
</comment>
<dbReference type="GeneID" id="34687619"/>
<organism evidence="6 7">
    <name type="scientific">Lachancea lanzarotensis</name>
    <dbReference type="NCBI Taxonomy" id="1245769"/>
    <lineage>
        <taxon>Eukaryota</taxon>
        <taxon>Fungi</taxon>
        <taxon>Dikarya</taxon>
        <taxon>Ascomycota</taxon>
        <taxon>Saccharomycotina</taxon>
        <taxon>Saccharomycetes</taxon>
        <taxon>Saccharomycetales</taxon>
        <taxon>Saccharomycetaceae</taxon>
        <taxon>Lachancea</taxon>
    </lineage>
</organism>
<dbReference type="RefSeq" id="XP_022630298.1">
    <property type="nucleotide sequence ID" value="XM_022775429.1"/>
</dbReference>
<keyword evidence="3" id="KW-0813">Transport</keyword>
<dbReference type="InterPro" id="IPR011989">
    <property type="entry name" value="ARM-like"/>
</dbReference>
<dbReference type="EMBL" id="LN736369">
    <property type="protein sequence ID" value="CEP64088.1"/>
    <property type="molecule type" value="Genomic_DNA"/>
</dbReference>
<evidence type="ECO:0000313" key="6">
    <source>
        <dbReference type="EMBL" id="CEP64088.1"/>
    </source>
</evidence>
<dbReference type="InterPro" id="IPR058669">
    <property type="entry name" value="TPR_IPO7/11-like"/>
</dbReference>
<gene>
    <name evidence="6" type="ORF">LALA0_S10e01992g</name>
</gene>
<evidence type="ECO:0000256" key="4">
    <source>
        <dbReference type="ARBA" id="ARBA00023242"/>
    </source>
</evidence>